<evidence type="ECO:0000259" key="8">
    <source>
        <dbReference type="Pfam" id="PF24882"/>
    </source>
</evidence>
<dbReference type="GO" id="GO:0003688">
    <property type="term" value="F:DNA replication origin binding"/>
    <property type="evidence" value="ECO:0007669"/>
    <property type="project" value="UniProtKB-UniRule"/>
</dbReference>
<feature type="domain" description="Origin recognition complex subunit 2 RecA-like" evidence="7">
    <location>
        <begin position="94"/>
        <end position="247"/>
    </location>
</feature>
<dbReference type="GeneID" id="19202201"/>
<dbReference type="PANTHER" id="PTHR14052:SF0">
    <property type="entry name" value="ORIGIN RECOGNITION COMPLEX SUBUNIT 2"/>
    <property type="match status" value="1"/>
</dbReference>
<keyword evidence="4 5" id="KW-0539">Nucleus</keyword>
<dbReference type="RefSeq" id="XP_007772979.1">
    <property type="nucleotide sequence ID" value="XM_007774789.1"/>
</dbReference>
<feature type="compositionally biased region" description="Low complexity" evidence="6">
    <location>
        <begin position="254"/>
        <end position="263"/>
    </location>
</feature>
<dbReference type="GO" id="GO:0005664">
    <property type="term" value="C:nuclear origin of replication recognition complex"/>
    <property type="evidence" value="ECO:0007669"/>
    <property type="project" value="UniProtKB-UniRule"/>
</dbReference>
<evidence type="ECO:0000256" key="6">
    <source>
        <dbReference type="SAM" id="MobiDB-lite"/>
    </source>
</evidence>
<proteinExistence type="inferred from homology"/>
<reference evidence="10" key="1">
    <citation type="journal article" date="2012" name="Science">
        <title>The Paleozoic origin of enzymatic lignin decomposition reconstructed from 31 fungal genomes.</title>
        <authorList>
            <person name="Floudas D."/>
            <person name="Binder M."/>
            <person name="Riley R."/>
            <person name="Barry K."/>
            <person name="Blanchette R.A."/>
            <person name="Henrissat B."/>
            <person name="Martinez A.T."/>
            <person name="Otillar R."/>
            <person name="Spatafora J.W."/>
            <person name="Yadav J.S."/>
            <person name="Aerts A."/>
            <person name="Benoit I."/>
            <person name="Boyd A."/>
            <person name="Carlson A."/>
            <person name="Copeland A."/>
            <person name="Coutinho P.M."/>
            <person name="de Vries R.P."/>
            <person name="Ferreira P."/>
            <person name="Findley K."/>
            <person name="Foster B."/>
            <person name="Gaskell J."/>
            <person name="Glotzer D."/>
            <person name="Gorecki P."/>
            <person name="Heitman J."/>
            <person name="Hesse C."/>
            <person name="Hori C."/>
            <person name="Igarashi K."/>
            <person name="Jurgens J.A."/>
            <person name="Kallen N."/>
            <person name="Kersten P."/>
            <person name="Kohler A."/>
            <person name="Kuees U."/>
            <person name="Kumar T.K.A."/>
            <person name="Kuo A."/>
            <person name="LaButti K."/>
            <person name="Larrondo L.F."/>
            <person name="Lindquist E."/>
            <person name="Ling A."/>
            <person name="Lombard V."/>
            <person name="Lucas S."/>
            <person name="Lundell T."/>
            <person name="Martin R."/>
            <person name="McLaughlin D.J."/>
            <person name="Morgenstern I."/>
            <person name="Morin E."/>
            <person name="Murat C."/>
            <person name="Nagy L.G."/>
            <person name="Nolan M."/>
            <person name="Ohm R.A."/>
            <person name="Patyshakuliyeva A."/>
            <person name="Rokas A."/>
            <person name="Ruiz-Duenas F.J."/>
            <person name="Sabat G."/>
            <person name="Salamov A."/>
            <person name="Samejima M."/>
            <person name="Schmutz J."/>
            <person name="Slot J.C."/>
            <person name="St John F."/>
            <person name="Stenlid J."/>
            <person name="Sun H."/>
            <person name="Sun S."/>
            <person name="Syed K."/>
            <person name="Tsang A."/>
            <person name="Wiebenga A."/>
            <person name="Young D."/>
            <person name="Pisabarro A."/>
            <person name="Eastwood D.C."/>
            <person name="Martin F."/>
            <person name="Cullen D."/>
            <person name="Grigoriev I.V."/>
            <person name="Hibbett D.S."/>
        </authorList>
    </citation>
    <scope>NUCLEOTIDE SEQUENCE [LARGE SCALE GENOMIC DNA]</scope>
    <source>
        <strain evidence="10">RWD-64-598 SS2</strain>
    </source>
</reference>
<dbReference type="InterPro" id="IPR007220">
    <property type="entry name" value="ORC2"/>
</dbReference>
<organism evidence="9 10">
    <name type="scientific">Coniophora puteana (strain RWD-64-598)</name>
    <name type="common">Brown rot fungus</name>
    <dbReference type="NCBI Taxonomy" id="741705"/>
    <lineage>
        <taxon>Eukaryota</taxon>
        <taxon>Fungi</taxon>
        <taxon>Dikarya</taxon>
        <taxon>Basidiomycota</taxon>
        <taxon>Agaricomycotina</taxon>
        <taxon>Agaricomycetes</taxon>
        <taxon>Agaricomycetidae</taxon>
        <taxon>Boletales</taxon>
        <taxon>Coniophorineae</taxon>
        <taxon>Coniophoraceae</taxon>
        <taxon>Coniophora</taxon>
    </lineage>
</organism>
<evidence type="ECO:0000256" key="5">
    <source>
        <dbReference type="RuleBase" id="RU368084"/>
    </source>
</evidence>
<evidence type="ECO:0000256" key="2">
    <source>
        <dbReference type="ARBA" id="ARBA00007421"/>
    </source>
</evidence>
<evidence type="ECO:0000313" key="10">
    <source>
        <dbReference type="Proteomes" id="UP000053558"/>
    </source>
</evidence>
<comment type="subunit">
    <text evidence="5">Component of the origin recognition complex (ORC).</text>
</comment>
<comment type="function">
    <text evidence="5">Component of the origin recognition complex (ORC) that binds origins of replication. DNA-binding is ATP-dependent. ORC is required to assemble the pre-replication complex necessary to initiate DNA replication.</text>
</comment>
<accession>A0A5M3MCL1</accession>
<comment type="similarity">
    <text evidence="2 5">Belongs to the ORC2 family.</text>
</comment>
<evidence type="ECO:0000256" key="4">
    <source>
        <dbReference type="ARBA" id="ARBA00023242"/>
    </source>
</evidence>
<comment type="caution">
    <text evidence="9">The sequence shown here is derived from an EMBL/GenBank/DDBJ whole genome shotgun (WGS) entry which is preliminary data.</text>
</comment>
<evidence type="ECO:0000256" key="1">
    <source>
        <dbReference type="ARBA" id="ARBA00004123"/>
    </source>
</evidence>
<feature type="domain" description="Origin recognition complex subunit 2 winged-helix" evidence="8">
    <location>
        <begin position="406"/>
        <end position="465"/>
    </location>
</feature>
<dbReference type="KEGG" id="cput:CONPUDRAFT_146422"/>
<name>A0A5M3MCL1_CONPW</name>
<dbReference type="OrthoDB" id="346673at2759"/>
<evidence type="ECO:0000256" key="3">
    <source>
        <dbReference type="ARBA" id="ARBA00022705"/>
    </source>
</evidence>
<keyword evidence="3 5" id="KW-0235">DNA replication</keyword>
<feature type="compositionally biased region" description="Gly residues" evidence="6">
    <location>
        <begin position="391"/>
        <end position="402"/>
    </location>
</feature>
<dbReference type="InterPro" id="IPR056772">
    <property type="entry name" value="RecA-like_ORC2"/>
</dbReference>
<feature type="compositionally biased region" description="Low complexity" evidence="6">
    <location>
        <begin position="270"/>
        <end position="285"/>
    </location>
</feature>
<dbReference type="GO" id="GO:0006260">
    <property type="term" value="P:DNA replication"/>
    <property type="evidence" value="ECO:0007669"/>
    <property type="project" value="UniProtKB-UniRule"/>
</dbReference>
<keyword evidence="10" id="KW-1185">Reference proteome</keyword>
<evidence type="ECO:0000313" key="9">
    <source>
        <dbReference type="EMBL" id="EIW76580.1"/>
    </source>
</evidence>
<feature type="region of interest" description="Disordered" evidence="6">
    <location>
        <begin position="251"/>
        <end position="291"/>
    </location>
</feature>
<dbReference type="AlphaFoldDB" id="A0A5M3MCL1"/>
<dbReference type="Proteomes" id="UP000053558">
    <property type="component" value="Unassembled WGS sequence"/>
</dbReference>
<dbReference type="Pfam" id="PF04084">
    <property type="entry name" value="RecA-like_ORC2"/>
    <property type="match status" value="1"/>
</dbReference>
<gene>
    <name evidence="9" type="ORF">CONPUDRAFT_146422</name>
</gene>
<dbReference type="Pfam" id="PF24882">
    <property type="entry name" value="WHD_ORC2"/>
    <property type="match status" value="1"/>
</dbReference>
<dbReference type="OMA" id="YDFELAY"/>
<dbReference type="PANTHER" id="PTHR14052">
    <property type="entry name" value="ORIGIN RECOGNITION COMPLEX SUBUNIT 2"/>
    <property type="match status" value="1"/>
</dbReference>
<evidence type="ECO:0000259" key="7">
    <source>
        <dbReference type="Pfam" id="PF04084"/>
    </source>
</evidence>
<dbReference type="InterPro" id="IPR056773">
    <property type="entry name" value="WHD_ORC2"/>
</dbReference>
<sequence length="534" mass="56692">MNSSSSDSSDGEHDVYKLPAASAWDTDGPTFVPTSFDAYFAHAAARSQTSNNRFSNEVLPLTQQEYADALRSQLKREAAHPQRTAWAGPGPHAQQTALRRFAHELDEGFSLLFYGVGSKRNVLNMLATQVLSKRGHVVVINAFAPRLGVRDVLDAIERVPGLADAPFPPSNTGMSGADAQLDRIDAFFAPENGQKPLYLVVHNIDSPAARAPRVRPVFARLARHPRIYLAASIDRSTAPLLWPASEALARPPQTLSTLPTSRSSPHRTSSRSSSTSSSHTPSASTRPPPRPAYAFLYHDLTTLEPYDHELAPADRSSLAGASALSSGGPASALTAAAAGANAGPMSDVAAKHVLAAVTNKARQLFILLAKQQLEAMEMSAGEDASDAAAAAGGGSGGAGGGMAELEKNGMPRDSLFERARNAFLAMDDTAFRALLGEFRDHGLVRASAPQSGTAGSVLWIPMRAERLRKVLRALEEECGGRWIRGEGGVVGMPSCVVLNVNGAVFMFYLLPLPAEVHGTAGVCFKIILSHQHAL</sequence>
<feature type="region of interest" description="Disordered" evidence="6">
    <location>
        <begin position="387"/>
        <end position="406"/>
    </location>
</feature>
<protein>
    <recommendedName>
        <fullName evidence="5">Origin recognition complex subunit 2</fullName>
    </recommendedName>
</protein>
<dbReference type="EMBL" id="JH711585">
    <property type="protein sequence ID" value="EIW76580.1"/>
    <property type="molecule type" value="Genomic_DNA"/>
</dbReference>
<comment type="subcellular location">
    <subcellularLocation>
        <location evidence="1 5">Nucleus</location>
    </subcellularLocation>
</comment>